<proteinExistence type="predicted"/>
<accession>A0AC34FRF7</accession>
<organism evidence="1 2">
    <name type="scientific">Panagrolaimus sp. ES5</name>
    <dbReference type="NCBI Taxonomy" id="591445"/>
    <lineage>
        <taxon>Eukaryota</taxon>
        <taxon>Metazoa</taxon>
        <taxon>Ecdysozoa</taxon>
        <taxon>Nematoda</taxon>
        <taxon>Chromadorea</taxon>
        <taxon>Rhabditida</taxon>
        <taxon>Tylenchina</taxon>
        <taxon>Panagrolaimomorpha</taxon>
        <taxon>Panagrolaimoidea</taxon>
        <taxon>Panagrolaimidae</taxon>
        <taxon>Panagrolaimus</taxon>
    </lineage>
</organism>
<sequence length="108" mass="12580">MDIENNGILKMLRFAALGIREPQLIYGSKMDVFKKTEHAYHVSYPAYVYRFKLRNAKQELTTDALLMEKDQSMPKSINAEAWKKWKHIGGMAMHEHIDTALFLYCALN</sequence>
<dbReference type="Proteomes" id="UP000887579">
    <property type="component" value="Unplaced"/>
</dbReference>
<reference evidence="2" key="1">
    <citation type="submission" date="2022-11" db="UniProtKB">
        <authorList>
            <consortium name="WormBaseParasite"/>
        </authorList>
    </citation>
    <scope>IDENTIFICATION</scope>
</reference>
<dbReference type="WBParaSite" id="ES5_v2.g19727.t1">
    <property type="protein sequence ID" value="ES5_v2.g19727.t1"/>
    <property type="gene ID" value="ES5_v2.g19727"/>
</dbReference>
<evidence type="ECO:0000313" key="1">
    <source>
        <dbReference type="Proteomes" id="UP000887579"/>
    </source>
</evidence>
<name>A0AC34FRF7_9BILA</name>
<evidence type="ECO:0000313" key="2">
    <source>
        <dbReference type="WBParaSite" id="ES5_v2.g19727.t1"/>
    </source>
</evidence>
<protein>
    <submittedName>
        <fullName evidence="2">Uncharacterized protein</fullName>
    </submittedName>
</protein>